<keyword evidence="1" id="KW-0472">Membrane</keyword>
<keyword evidence="4" id="KW-1185">Reference proteome</keyword>
<dbReference type="Pfam" id="PF10099">
    <property type="entry name" value="RskA_C"/>
    <property type="match status" value="1"/>
</dbReference>
<evidence type="ECO:0000259" key="2">
    <source>
        <dbReference type="Pfam" id="PF10099"/>
    </source>
</evidence>
<evidence type="ECO:0000313" key="3">
    <source>
        <dbReference type="EMBL" id="MDH7639349.1"/>
    </source>
</evidence>
<keyword evidence="1" id="KW-1133">Transmembrane helix</keyword>
<organism evidence="3 4">
    <name type="scientific">Sphingomonas oryzagri</name>
    <dbReference type="NCBI Taxonomy" id="3042314"/>
    <lineage>
        <taxon>Bacteria</taxon>
        <taxon>Pseudomonadati</taxon>
        <taxon>Pseudomonadota</taxon>
        <taxon>Alphaproteobacteria</taxon>
        <taxon>Sphingomonadales</taxon>
        <taxon>Sphingomonadaceae</taxon>
        <taxon>Sphingomonas</taxon>
    </lineage>
</organism>
<evidence type="ECO:0000256" key="1">
    <source>
        <dbReference type="SAM" id="Phobius"/>
    </source>
</evidence>
<comment type="caution">
    <text evidence="3">The sequence shown here is derived from an EMBL/GenBank/DDBJ whole genome shotgun (WGS) entry which is preliminary data.</text>
</comment>
<sequence>MSAELSDDDELLAAELAFGLIDGGERGAAEDRLGRDAGFADAHARWQAYAAAMASDPGEAPRPSVWSAIEARLPANDVAPARASRTSLRWWQAGTLAASAAAIVLGVVALQKPQTIVVRVPVAQPASAPMVAVLTGKKGIVTVSFDPASGRMTSAANGLDLGDHSPQLWVIPADGKPRSMGVMNASAPGWAKVPETASSVMAAGVTLAVSVEPVGGSPTGQPTGPVILTGKLTTT</sequence>
<dbReference type="InterPro" id="IPR018764">
    <property type="entry name" value="RskA_C"/>
</dbReference>
<dbReference type="Proteomes" id="UP001160625">
    <property type="component" value="Unassembled WGS sequence"/>
</dbReference>
<name>A0ABT6N3K9_9SPHN</name>
<evidence type="ECO:0000313" key="4">
    <source>
        <dbReference type="Proteomes" id="UP001160625"/>
    </source>
</evidence>
<dbReference type="EMBL" id="JARYGZ010000001">
    <property type="protein sequence ID" value="MDH7639349.1"/>
    <property type="molecule type" value="Genomic_DNA"/>
</dbReference>
<feature type="transmembrane region" description="Helical" evidence="1">
    <location>
        <begin position="90"/>
        <end position="110"/>
    </location>
</feature>
<dbReference type="InterPro" id="IPR051474">
    <property type="entry name" value="Anti-sigma-K/W_factor"/>
</dbReference>
<dbReference type="RefSeq" id="WP_281044623.1">
    <property type="nucleotide sequence ID" value="NZ_JARYGZ010000001.1"/>
</dbReference>
<proteinExistence type="predicted"/>
<gene>
    <name evidence="3" type="ORF">QGN17_11465</name>
</gene>
<reference evidence="3" key="1">
    <citation type="submission" date="2023-04" db="EMBL/GenBank/DDBJ databases">
        <title>Sphingomonas sp. MAHUQ-71 isolated from rice field.</title>
        <authorList>
            <person name="Huq M.A."/>
        </authorList>
    </citation>
    <scope>NUCLEOTIDE SEQUENCE</scope>
    <source>
        <strain evidence="3">MAHUQ-71</strain>
    </source>
</reference>
<dbReference type="PANTHER" id="PTHR37461">
    <property type="entry name" value="ANTI-SIGMA-K FACTOR RSKA"/>
    <property type="match status" value="1"/>
</dbReference>
<feature type="domain" description="Anti-sigma K factor RskA C-terminal" evidence="2">
    <location>
        <begin position="97"/>
        <end position="226"/>
    </location>
</feature>
<dbReference type="PANTHER" id="PTHR37461:SF1">
    <property type="entry name" value="ANTI-SIGMA-K FACTOR RSKA"/>
    <property type="match status" value="1"/>
</dbReference>
<accession>A0ABT6N3K9</accession>
<protein>
    <submittedName>
        <fullName evidence="3">Anti-sigma factor</fullName>
    </submittedName>
</protein>
<keyword evidence="1" id="KW-0812">Transmembrane</keyword>